<evidence type="ECO:0000256" key="8">
    <source>
        <dbReference type="SAM" id="Phobius"/>
    </source>
</evidence>
<keyword evidence="6 8" id="KW-1133">Transmembrane helix</keyword>
<accession>A0A1H4CPE7</accession>
<evidence type="ECO:0000256" key="1">
    <source>
        <dbReference type="ARBA" id="ARBA00004429"/>
    </source>
</evidence>
<evidence type="ECO:0000313" key="11">
    <source>
        <dbReference type="EMBL" id="SEA62213.1"/>
    </source>
</evidence>
<dbReference type="NCBIfam" id="NF028537">
    <property type="entry name" value="P_eth_NH2_trans"/>
    <property type="match status" value="1"/>
</dbReference>
<protein>
    <submittedName>
        <fullName evidence="11">Phosphatidylethanolamine:Kdo2-lipid A phosphoethanolamine transferase</fullName>
    </submittedName>
</protein>
<dbReference type="RefSeq" id="WP_091825395.1">
    <property type="nucleotide sequence ID" value="NZ_FNRJ01000005.1"/>
</dbReference>
<dbReference type="Pfam" id="PF00884">
    <property type="entry name" value="Sulfatase"/>
    <property type="match status" value="1"/>
</dbReference>
<dbReference type="OrthoDB" id="9786870at2"/>
<sequence length="571" mass="64093">MLVRLFSKLSYLPRPRLSAVQLGWLVALLLGLFYNGSLWRLILSLQYADAVHKWFFAAAFLLFLLAVIQLFLGLLCWPQLIKPVAVFLLLSTAQVGYFMDSYGIVIDKTMVQNLFETDPAEVRDLVTGAMLLNLLLKGVLPSLLLLWIRIKPQPVKRILVGQTISLLSCLLLIGLNAALLYKDYSSLFRNHREIRNLALPSSYLYYTGRYLSGAYDASKRVFQPLGLDARLESAGFQTVSAKAQKPDVLIVVLGETARSMNFGLNGYARDTTPELERLPVVSFTDVESCGTSTAVSVPCMFSLQQRERYDDEQVAYQSNVLDILQHAGVSVRWRENNSGCKGVCARIPVIEAEQLNPGHDCTEEECFDDQLLFGLQQQLEGLKGPAVIVLHQKGSHGPAYFERVPENYQYFTPVCQSSELQTCVQTDIVNAYDNTIRYTDHLLARVIELLQRQEQLNAAMLYVSDHGESLGENNLYLHGMPWLLAPEEQKQVPLITWLSAGFQQEHGVDWQCLKANSDKPLSHDFLAHSLLGLMQVSTSVYQPELDLFAPCRNGQWSLATVHNQSARKADG</sequence>
<gene>
    <name evidence="11" type="ORF">SAMN02745729_10587</name>
</gene>
<dbReference type="SUPFAM" id="SSF53649">
    <property type="entry name" value="Alkaline phosphatase-like"/>
    <property type="match status" value="1"/>
</dbReference>
<reference evidence="12" key="1">
    <citation type="submission" date="2016-10" db="EMBL/GenBank/DDBJ databases">
        <authorList>
            <person name="Varghese N."/>
            <person name="Submissions S."/>
        </authorList>
    </citation>
    <scope>NUCLEOTIDE SEQUENCE [LARGE SCALE GENOMIC DNA]</scope>
    <source>
        <strain evidence="12">DSM 11526</strain>
    </source>
</reference>
<keyword evidence="7 8" id="KW-0472">Membrane</keyword>
<keyword evidence="5 8" id="KW-0812">Transmembrane</keyword>
<evidence type="ECO:0000259" key="9">
    <source>
        <dbReference type="Pfam" id="PF00884"/>
    </source>
</evidence>
<keyword evidence="4 11" id="KW-0808">Transferase</keyword>
<feature type="domain" description="Sulfatase N-terminal" evidence="9">
    <location>
        <begin position="249"/>
        <end position="536"/>
    </location>
</feature>
<dbReference type="Proteomes" id="UP000242469">
    <property type="component" value="Unassembled WGS sequence"/>
</dbReference>
<evidence type="ECO:0000256" key="2">
    <source>
        <dbReference type="ARBA" id="ARBA00022475"/>
    </source>
</evidence>
<keyword evidence="12" id="KW-1185">Reference proteome</keyword>
<evidence type="ECO:0000256" key="5">
    <source>
        <dbReference type="ARBA" id="ARBA00022692"/>
    </source>
</evidence>
<dbReference type="GO" id="GO:0005886">
    <property type="term" value="C:plasma membrane"/>
    <property type="evidence" value="ECO:0007669"/>
    <property type="project" value="UniProtKB-SubCell"/>
</dbReference>
<dbReference type="GO" id="GO:0016776">
    <property type="term" value="F:phosphotransferase activity, phosphate group as acceptor"/>
    <property type="evidence" value="ECO:0007669"/>
    <property type="project" value="TreeGrafter"/>
</dbReference>
<feature type="transmembrane region" description="Helical" evidence="8">
    <location>
        <begin position="54"/>
        <end position="77"/>
    </location>
</feature>
<comment type="subcellular location">
    <subcellularLocation>
        <location evidence="1">Cell inner membrane</location>
        <topology evidence="1">Multi-pass membrane protein</topology>
    </subcellularLocation>
</comment>
<dbReference type="Pfam" id="PF08019">
    <property type="entry name" value="EptA_B_N"/>
    <property type="match status" value="1"/>
</dbReference>
<dbReference type="Gene3D" id="3.40.720.10">
    <property type="entry name" value="Alkaline Phosphatase, subunit A"/>
    <property type="match status" value="1"/>
</dbReference>
<evidence type="ECO:0000259" key="10">
    <source>
        <dbReference type="Pfam" id="PF08019"/>
    </source>
</evidence>
<keyword evidence="3" id="KW-0997">Cell inner membrane</keyword>
<dbReference type="EMBL" id="FNRJ01000005">
    <property type="protein sequence ID" value="SEA62213.1"/>
    <property type="molecule type" value="Genomic_DNA"/>
</dbReference>
<dbReference type="InterPro" id="IPR017850">
    <property type="entry name" value="Alkaline_phosphatase_core_sf"/>
</dbReference>
<feature type="domain" description="Phosphoethanolamine transferase N-terminal" evidence="10">
    <location>
        <begin position="65"/>
        <end position="213"/>
    </location>
</feature>
<dbReference type="InterPro" id="IPR000917">
    <property type="entry name" value="Sulfatase_N"/>
</dbReference>
<evidence type="ECO:0000256" key="6">
    <source>
        <dbReference type="ARBA" id="ARBA00022989"/>
    </source>
</evidence>
<feature type="transmembrane region" description="Helical" evidence="8">
    <location>
        <begin position="21"/>
        <end position="42"/>
    </location>
</feature>
<organism evidence="11 12">
    <name type="scientific">Marinobacterium iners DSM 11526</name>
    <dbReference type="NCBI Taxonomy" id="1122198"/>
    <lineage>
        <taxon>Bacteria</taxon>
        <taxon>Pseudomonadati</taxon>
        <taxon>Pseudomonadota</taxon>
        <taxon>Gammaproteobacteria</taxon>
        <taxon>Oceanospirillales</taxon>
        <taxon>Oceanospirillaceae</taxon>
        <taxon>Marinobacterium</taxon>
    </lineage>
</organism>
<evidence type="ECO:0000256" key="4">
    <source>
        <dbReference type="ARBA" id="ARBA00022679"/>
    </source>
</evidence>
<dbReference type="GO" id="GO:0009244">
    <property type="term" value="P:lipopolysaccharide core region biosynthetic process"/>
    <property type="evidence" value="ECO:0007669"/>
    <property type="project" value="TreeGrafter"/>
</dbReference>
<evidence type="ECO:0000256" key="7">
    <source>
        <dbReference type="ARBA" id="ARBA00023136"/>
    </source>
</evidence>
<feature type="transmembrane region" description="Helical" evidence="8">
    <location>
        <begin position="159"/>
        <end position="181"/>
    </location>
</feature>
<dbReference type="AlphaFoldDB" id="A0A1H4CPE7"/>
<keyword evidence="2" id="KW-1003">Cell membrane</keyword>
<dbReference type="InterPro" id="IPR012549">
    <property type="entry name" value="EptA-like_N"/>
</dbReference>
<name>A0A1H4CPE7_9GAMM</name>
<dbReference type="InterPro" id="IPR058130">
    <property type="entry name" value="PEA_transf_C"/>
</dbReference>
<evidence type="ECO:0000313" key="12">
    <source>
        <dbReference type="Proteomes" id="UP000242469"/>
    </source>
</evidence>
<feature type="transmembrane region" description="Helical" evidence="8">
    <location>
        <begin position="84"/>
        <end position="105"/>
    </location>
</feature>
<dbReference type="STRING" id="1122198.SAMN02745729_10587"/>
<dbReference type="PANTHER" id="PTHR30443">
    <property type="entry name" value="INNER MEMBRANE PROTEIN"/>
    <property type="match status" value="1"/>
</dbReference>
<proteinExistence type="predicted"/>
<dbReference type="InterPro" id="IPR040423">
    <property type="entry name" value="PEA_transferase"/>
</dbReference>
<dbReference type="PANTHER" id="PTHR30443:SF0">
    <property type="entry name" value="PHOSPHOETHANOLAMINE TRANSFERASE EPTA"/>
    <property type="match status" value="1"/>
</dbReference>
<evidence type="ECO:0000256" key="3">
    <source>
        <dbReference type="ARBA" id="ARBA00022519"/>
    </source>
</evidence>
<dbReference type="CDD" id="cd16017">
    <property type="entry name" value="LptA"/>
    <property type="match status" value="1"/>
</dbReference>
<feature type="transmembrane region" description="Helical" evidence="8">
    <location>
        <begin position="125"/>
        <end position="147"/>
    </location>
</feature>